<comment type="caution">
    <text evidence="4">The sequence shown here is derived from an EMBL/GenBank/DDBJ whole genome shotgun (WGS) entry which is preliminary data.</text>
</comment>
<dbReference type="CDD" id="cd02138">
    <property type="entry name" value="TdsD-like"/>
    <property type="match status" value="1"/>
</dbReference>
<evidence type="ECO:0000259" key="3">
    <source>
        <dbReference type="Pfam" id="PF00881"/>
    </source>
</evidence>
<dbReference type="Gene3D" id="3.40.109.10">
    <property type="entry name" value="NADH Oxidase"/>
    <property type="match status" value="1"/>
</dbReference>
<evidence type="ECO:0000256" key="2">
    <source>
        <dbReference type="ARBA" id="ARBA00023002"/>
    </source>
</evidence>
<feature type="domain" description="Nitroreductase" evidence="3">
    <location>
        <begin position="14"/>
        <end position="157"/>
    </location>
</feature>
<proteinExistence type="inferred from homology"/>
<keyword evidence="2" id="KW-0560">Oxidoreductase</keyword>
<sequence length="196" mass="21474">MKPAPTTYPVHELIRSRWSPRSFAAQPVAQETLNQVFEAASWAFSAMNAQPWQYIYAHKADTEAFQKILDTLMPGNQPWAQNAAVLIIALAKTQYDNGQPNGAALHDLGAANATLFLEATALGLHGHVMGGFDREKVRRDFHLPEGLEPAVVIGLGYLGAAEQLEEPFLSREKAARSRKPVAEFAFQNELPAPVVA</sequence>
<name>A0ABR8JQ12_9BACT</name>
<protein>
    <submittedName>
        <fullName evidence="4">Nitroreductase family protein</fullName>
    </submittedName>
</protein>
<dbReference type="InterPro" id="IPR000415">
    <property type="entry name" value="Nitroreductase-like"/>
</dbReference>
<dbReference type="PANTHER" id="PTHR43673:SF10">
    <property type="entry name" value="NADH DEHYDROGENASE_NAD(P)H NITROREDUCTASE XCC3605-RELATED"/>
    <property type="match status" value="1"/>
</dbReference>
<organism evidence="4 5">
    <name type="scientific">Hymenobacter armeniacus</name>
    <dbReference type="NCBI Taxonomy" id="2771358"/>
    <lineage>
        <taxon>Bacteria</taxon>
        <taxon>Pseudomonadati</taxon>
        <taxon>Bacteroidota</taxon>
        <taxon>Cytophagia</taxon>
        <taxon>Cytophagales</taxon>
        <taxon>Hymenobacteraceae</taxon>
        <taxon>Hymenobacter</taxon>
    </lineage>
</organism>
<dbReference type="InterPro" id="IPR029479">
    <property type="entry name" value="Nitroreductase"/>
</dbReference>
<dbReference type="SUPFAM" id="SSF55469">
    <property type="entry name" value="FMN-dependent nitroreductase-like"/>
    <property type="match status" value="1"/>
</dbReference>
<evidence type="ECO:0000256" key="1">
    <source>
        <dbReference type="ARBA" id="ARBA00007118"/>
    </source>
</evidence>
<dbReference type="EMBL" id="JACXAC010000001">
    <property type="protein sequence ID" value="MBD2720858.1"/>
    <property type="molecule type" value="Genomic_DNA"/>
</dbReference>
<evidence type="ECO:0000313" key="4">
    <source>
        <dbReference type="EMBL" id="MBD2720858.1"/>
    </source>
</evidence>
<accession>A0ABR8JQ12</accession>
<comment type="similarity">
    <text evidence="1">Belongs to the nitroreductase family.</text>
</comment>
<keyword evidence="5" id="KW-1185">Reference proteome</keyword>
<reference evidence="4 5" key="1">
    <citation type="submission" date="2020-09" db="EMBL/GenBank/DDBJ databases">
        <authorList>
            <person name="Kim M.K."/>
        </authorList>
    </citation>
    <scope>NUCLEOTIDE SEQUENCE [LARGE SCALE GENOMIC DNA]</scope>
    <source>
        <strain evidence="4 5">BT189</strain>
    </source>
</reference>
<dbReference type="Pfam" id="PF00881">
    <property type="entry name" value="Nitroreductase"/>
    <property type="match status" value="1"/>
</dbReference>
<gene>
    <name evidence="4" type="ORF">IC234_01880</name>
</gene>
<dbReference type="RefSeq" id="WP_190922133.1">
    <property type="nucleotide sequence ID" value="NZ_JACXAC010000001.1"/>
</dbReference>
<dbReference type="Proteomes" id="UP000606003">
    <property type="component" value="Unassembled WGS sequence"/>
</dbReference>
<evidence type="ECO:0000313" key="5">
    <source>
        <dbReference type="Proteomes" id="UP000606003"/>
    </source>
</evidence>
<dbReference type="PANTHER" id="PTHR43673">
    <property type="entry name" value="NAD(P)H NITROREDUCTASE YDGI-RELATED"/>
    <property type="match status" value="1"/>
</dbReference>